<accession>A0AAU7CTZ4</accession>
<gene>
    <name evidence="10" type="ORF">P4G45_10535</name>
    <name evidence="11" type="ORF">P8936_10505</name>
</gene>
<evidence type="ECO:0000256" key="7">
    <source>
        <dbReference type="SAM" id="MobiDB-lite"/>
    </source>
</evidence>
<dbReference type="InterPro" id="IPR039426">
    <property type="entry name" value="TonB-dep_rcpt-like"/>
</dbReference>
<keyword evidence="6" id="KW-0998">Cell outer membrane</keyword>
<evidence type="ECO:0000256" key="8">
    <source>
        <dbReference type="SAM" id="SignalP"/>
    </source>
</evidence>
<keyword evidence="11" id="KW-0645">Protease</keyword>
<dbReference type="SUPFAM" id="SSF56935">
    <property type="entry name" value="Porins"/>
    <property type="match status" value="1"/>
</dbReference>
<feature type="chain" id="PRO_5043288510" evidence="8">
    <location>
        <begin position="20"/>
        <end position="1061"/>
    </location>
</feature>
<dbReference type="GO" id="GO:0044718">
    <property type="term" value="P:siderophore transmembrane transport"/>
    <property type="evidence" value="ECO:0007669"/>
    <property type="project" value="TreeGrafter"/>
</dbReference>
<organism evidence="11">
    <name type="scientific">Edaphobacter paludis</name>
    <dbReference type="NCBI Taxonomy" id="3035702"/>
    <lineage>
        <taxon>Bacteria</taxon>
        <taxon>Pseudomonadati</taxon>
        <taxon>Acidobacteriota</taxon>
        <taxon>Terriglobia</taxon>
        <taxon>Terriglobales</taxon>
        <taxon>Acidobacteriaceae</taxon>
        <taxon>Edaphobacter</taxon>
    </lineage>
</organism>
<dbReference type="Pfam" id="PF13620">
    <property type="entry name" value="CarboxypepD_reg"/>
    <property type="match status" value="1"/>
</dbReference>
<evidence type="ECO:0000256" key="2">
    <source>
        <dbReference type="ARBA" id="ARBA00022448"/>
    </source>
</evidence>
<evidence type="ECO:0000256" key="5">
    <source>
        <dbReference type="ARBA" id="ARBA00023136"/>
    </source>
</evidence>
<dbReference type="PANTHER" id="PTHR30069">
    <property type="entry name" value="TONB-DEPENDENT OUTER MEMBRANE RECEPTOR"/>
    <property type="match status" value="1"/>
</dbReference>
<dbReference type="KEGG" id="epl:P4G45_10535"/>
<evidence type="ECO:0000256" key="4">
    <source>
        <dbReference type="ARBA" id="ARBA00022692"/>
    </source>
</evidence>
<dbReference type="Gene3D" id="2.40.170.20">
    <property type="entry name" value="TonB-dependent receptor, beta-barrel domain"/>
    <property type="match status" value="1"/>
</dbReference>
<sequence>MRKTLASLVWMAVTTLAYGQLPSATINGRVADPQGASVSGAQVTVTNTAQGTSRQALTNAEGLYVFSSLDVGSYNLRVESSTFAATETHGIVLEAGKARTIDVEIYPAGAHSVVNVTADNQGVDLSQSMIQGQITSKTIANIPLNGRNFLELAYLVPGNRPAPTFDPTKTNTLEVSSAGSFGRGGNITVDGGDNNDEIVGGTLANFPADSVQEFQIATARFTAEVGRSGNSIINIVTKSGTNAFHGSLFMFERNRNLQALPATFDRSLPTPPFDREQYGASFDGPLRRDKAWLFSAFEYRDQNAALQTGARDFTNSQIQHTSAPAPLRDALWSTRYDQKLGASNSLMVRYSFNRSTDTGEATPSQSTPSFSAAERQNSLNRFNSIQAALTTVLSPTRVNDFSFHYDNFANEIPPFPQSSPVTNPQLDLTNELIFPSLADGANFNLPQATHLNRVQFRDAYSWALGKHSLRLGAEFQHYTAAGEINVFGSGTVILTTDFGFADLNGDGKVNDLDIPIAVALKSSAPVTPVPIPTVFNSYVAGYIQDDWRVVSRLTLNLGLRWEYDTNITGTSSEHGPCPNLTSLPSTPCTWMANILNLKKSPDTKDFSPRLGFAYDPFGGGKTVLRGGYGIYYDRIILEAASKELVQNNRALTVTQYAGSACISPYVPGPPSLGACFAPLSSFAPGTPSLAAPFSGPHQTGGVGMQATGPDAHHPIVQQFSLGLQQQFGNNWILSADGLHVFARRQLNGHFLRTDDSTSPYVSCPGSNAPCLITDPVTGISDSITILESKAKSWYDGFIFSFQHRSAKLGPIGYQYNISYTLSKTLDYSNDDQLTNGNANEQVNLVEGINQPQLEKGYAVTDERSRITLYGEAQLPWRVSLAPIYTFGSGVPADTFLPGTGSINGASGSRLPLLSRNSIGRQIKNSNQLNAVIDKWNALPACPAAYPCLAGGTLQHVPANINFYSPFSSLDLRLKKDFLFKDRVTLSLIGETFNVFNETNIRGTSNNNYSGRNIAIGPYQAAQNGQPTQSVQSNFYSAVTTAGGFFGSGGPRAFQFAARLAF</sequence>
<keyword evidence="4" id="KW-0812">Transmembrane</keyword>
<feature type="domain" description="TonB-dependent transporter Oar-like beta-barrel" evidence="9">
    <location>
        <begin position="320"/>
        <end position="1010"/>
    </location>
</feature>
<evidence type="ECO:0000259" key="9">
    <source>
        <dbReference type="Pfam" id="PF25183"/>
    </source>
</evidence>
<dbReference type="Pfam" id="PF25183">
    <property type="entry name" value="OMP_b-brl_4"/>
    <property type="match status" value="2"/>
</dbReference>
<keyword evidence="5" id="KW-0472">Membrane</keyword>
<keyword evidence="2" id="KW-0813">Transport</keyword>
<dbReference type="SUPFAM" id="SSF49452">
    <property type="entry name" value="Starch-binding domain-like"/>
    <property type="match status" value="1"/>
</dbReference>
<protein>
    <submittedName>
        <fullName evidence="11">Carboxypeptidase regulatory-like domain-containing protein</fullName>
    </submittedName>
</protein>
<accession>A0AAU7D2X7</accession>
<keyword evidence="11" id="KW-0378">Hydrolase</keyword>
<dbReference type="Gene3D" id="2.60.40.1120">
    <property type="entry name" value="Carboxypeptidase-like, regulatory domain"/>
    <property type="match status" value="1"/>
</dbReference>
<feature type="domain" description="TonB-dependent transporter Oar-like beta-barrel" evidence="9">
    <location>
        <begin position="236"/>
        <end position="306"/>
    </location>
</feature>
<keyword evidence="11" id="KW-0121">Carboxypeptidase</keyword>
<keyword evidence="3" id="KW-1134">Transmembrane beta strand</keyword>
<keyword evidence="8" id="KW-0732">Signal</keyword>
<dbReference type="EMBL" id="CP121194">
    <property type="protein sequence ID" value="XBH08929.1"/>
    <property type="molecule type" value="Genomic_DNA"/>
</dbReference>
<dbReference type="InterPro" id="IPR057601">
    <property type="entry name" value="Oar-like_b-barrel"/>
</dbReference>
<evidence type="ECO:0000256" key="6">
    <source>
        <dbReference type="ARBA" id="ARBA00023237"/>
    </source>
</evidence>
<dbReference type="GO" id="GO:0030246">
    <property type="term" value="F:carbohydrate binding"/>
    <property type="evidence" value="ECO:0007669"/>
    <property type="project" value="InterPro"/>
</dbReference>
<dbReference type="InterPro" id="IPR036942">
    <property type="entry name" value="Beta-barrel_TonB_sf"/>
</dbReference>
<dbReference type="PANTHER" id="PTHR30069:SF46">
    <property type="entry name" value="OAR PROTEIN"/>
    <property type="match status" value="1"/>
</dbReference>
<dbReference type="GO" id="GO:0015344">
    <property type="term" value="F:siderophore uptake transmembrane transporter activity"/>
    <property type="evidence" value="ECO:0007669"/>
    <property type="project" value="TreeGrafter"/>
</dbReference>
<reference evidence="11" key="1">
    <citation type="submission" date="2023-03" db="EMBL/GenBank/DDBJ databases">
        <title>Edaphobacter sp.</title>
        <authorList>
            <person name="Huber K.J."/>
            <person name="Papendorf J."/>
            <person name="Pilke C."/>
            <person name="Bunk B."/>
            <person name="Sproeer C."/>
            <person name="Pester M."/>
        </authorList>
    </citation>
    <scope>NUCLEOTIDE SEQUENCE</scope>
    <source>
        <strain evidence="10">DSM 109919</strain>
        <strain evidence="11">DSM 109920</strain>
    </source>
</reference>
<dbReference type="InterPro" id="IPR013784">
    <property type="entry name" value="Carb-bd-like_fold"/>
</dbReference>
<name>A0AAU7D2X7_9BACT</name>
<feature type="signal peptide" evidence="8">
    <location>
        <begin position="1"/>
        <end position="19"/>
    </location>
</feature>
<feature type="region of interest" description="Disordered" evidence="7">
    <location>
        <begin position="355"/>
        <end position="375"/>
    </location>
</feature>
<evidence type="ECO:0000313" key="10">
    <source>
        <dbReference type="EMBL" id="XBH08929.1"/>
    </source>
</evidence>
<dbReference type="RefSeq" id="WP_348266439.1">
    <property type="nucleotide sequence ID" value="NZ_CP121194.1"/>
</dbReference>
<evidence type="ECO:0000256" key="1">
    <source>
        <dbReference type="ARBA" id="ARBA00004571"/>
    </source>
</evidence>
<evidence type="ECO:0000313" key="11">
    <source>
        <dbReference type="EMBL" id="XBH12139.1"/>
    </source>
</evidence>
<dbReference type="EMBL" id="CP121195">
    <property type="protein sequence ID" value="XBH12139.1"/>
    <property type="molecule type" value="Genomic_DNA"/>
</dbReference>
<dbReference type="AlphaFoldDB" id="A0AAU7D2X7"/>
<proteinExistence type="predicted"/>
<dbReference type="GO" id="GO:0004180">
    <property type="term" value="F:carboxypeptidase activity"/>
    <property type="evidence" value="ECO:0007669"/>
    <property type="project" value="UniProtKB-KW"/>
</dbReference>
<dbReference type="GO" id="GO:0009279">
    <property type="term" value="C:cell outer membrane"/>
    <property type="evidence" value="ECO:0007669"/>
    <property type="project" value="UniProtKB-SubCell"/>
</dbReference>
<evidence type="ECO:0000256" key="3">
    <source>
        <dbReference type="ARBA" id="ARBA00022452"/>
    </source>
</evidence>
<comment type="subcellular location">
    <subcellularLocation>
        <location evidence="1">Cell outer membrane</location>
        <topology evidence="1">Multi-pass membrane protein</topology>
    </subcellularLocation>
</comment>